<keyword evidence="4" id="KW-1185">Reference proteome</keyword>
<dbReference type="Pfam" id="PF13416">
    <property type="entry name" value="SBP_bac_8"/>
    <property type="match status" value="1"/>
</dbReference>
<dbReference type="InterPro" id="IPR006059">
    <property type="entry name" value="SBP"/>
</dbReference>
<protein>
    <submittedName>
        <fullName evidence="3">Extracellular solute-binding protein</fullName>
    </submittedName>
</protein>
<proteinExistence type="predicted"/>
<organism evidence="3 4">
    <name type="scientific">Microbacterium betulae</name>
    <dbReference type="NCBI Taxonomy" id="2981139"/>
    <lineage>
        <taxon>Bacteria</taxon>
        <taxon>Bacillati</taxon>
        <taxon>Actinomycetota</taxon>
        <taxon>Actinomycetes</taxon>
        <taxon>Micrococcales</taxon>
        <taxon>Microbacteriaceae</taxon>
        <taxon>Microbacterium</taxon>
    </lineage>
</organism>
<dbReference type="AlphaFoldDB" id="A0AA97FH84"/>
<dbReference type="Proteomes" id="UP001305498">
    <property type="component" value="Chromosome"/>
</dbReference>
<accession>A0AA97FH84</accession>
<reference evidence="3 4" key="1">
    <citation type="submission" date="2023-02" db="EMBL/GenBank/DDBJ databases">
        <title>Microbacterium betulae sp. nov., isolated from birch wood.</title>
        <authorList>
            <person name="Pasciak M."/>
            <person name="Pawlik K.J."/>
            <person name="Martynowski D."/>
            <person name="Laczmanski L."/>
            <person name="Ciekot J."/>
            <person name="Szponar B."/>
            <person name="Wojcik-Fatla A."/>
            <person name="Mackiewicz B."/>
            <person name="Farian E."/>
            <person name="Cholewa G."/>
            <person name="Cholewa A."/>
            <person name="Dutkiewicz J."/>
        </authorList>
    </citation>
    <scope>NUCLEOTIDE SEQUENCE [LARGE SCALE GENOMIC DNA]</scope>
    <source>
        <strain evidence="3 4">AB</strain>
    </source>
</reference>
<dbReference type="KEGG" id="mbet:N8K70_15915"/>
<keyword evidence="1 2" id="KW-0732">Signal</keyword>
<evidence type="ECO:0000256" key="1">
    <source>
        <dbReference type="ARBA" id="ARBA00022729"/>
    </source>
</evidence>
<evidence type="ECO:0000313" key="3">
    <source>
        <dbReference type="EMBL" id="WOF22858.1"/>
    </source>
</evidence>
<feature type="chain" id="PRO_5041708675" evidence="2">
    <location>
        <begin position="24"/>
        <end position="367"/>
    </location>
</feature>
<dbReference type="EMBL" id="CP118157">
    <property type="protein sequence ID" value="WOF22858.1"/>
    <property type="molecule type" value="Genomic_DNA"/>
</dbReference>
<sequence length="367" mass="39103">MFTARDRVGAAAVITASTIVALAGCGSGAPASEATPVELTGASAETNDYVNELYRSAIDSGKTDIVVYGPAPSTDAALFTAFTETFPELSIVPQDAPDSQTFTKLQVEAESGSRIADLYTGGSSSVVQLVRDEPDICTVPDIRTAGDELISYDETALLYYRYTAFTFVYNTDLVSEEEAPKSWEDLLDPKWKGQLLIGDPTVTGGVRHVLTQLLVPETADTWGEEYLEQLAAQDLNIAESEPTVPADIASGRFPVGVGVYSGFYAAQKAKDAPIAAVFPFDNGGTYFGSSGLCTVTDSPNADAALVFLNWLFSEDGQAALQDDPNSYAHLLEYTGDLPLPSSFEHIPDGEDPAVNAEYAPVLDRIFG</sequence>
<evidence type="ECO:0000313" key="4">
    <source>
        <dbReference type="Proteomes" id="UP001305498"/>
    </source>
</evidence>
<dbReference type="Gene3D" id="3.40.190.10">
    <property type="entry name" value="Periplasmic binding protein-like II"/>
    <property type="match status" value="2"/>
</dbReference>
<dbReference type="PANTHER" id="PTHR30006:SF2">
    <property type="entry name" value="ABC TRANSPORTER SUBSTRATE-BINDING PROTEIN"/>
    <property type="match status" value="1"/>
</dbReference>
<evidence type="ECO:0000256" key="2">
    <source>
        <dbReference type="SAM" id="SignalP"/>
    </source>
</evidence>
<feature type="signal peptide" evidence="2">
    <location>
        <begin position="1"/>
        <end position="23"/>
    </location>
</feature>
<dbReference type="RefSeq" id="WP_317139330.1">
    <property type="nucleotide sequence ID" value="NZ_CP118157.1"/>
</dbReference>
<dbReference type="PANTHER" id="PTHR30006">
    <property type="entry name" value="THIAMINE-BINDING PERIPLASMIC PROTEIN-RELATED"/>
    <property type="match status" value="1"/>
</dbReference>
<gene>
    <name evidence="3" type="ORF">N8K70_15915</name>
</gene>
<dbReference type="PROSITE" id="PS51257">
    <property type="entry name" value="PROKAR_LIPOPROTEIN"/>
    <property type="match status" value="1"/>
</dbReference>
<dbReference type="SUPFAM" id="SSF53850">
    <property type="entry name" value="Periplasmic binding protein-like II"/>
    <property type="match status" value="1"/>
</dbReference>
<name>A0AA97FH84_9MICO</name>